<dbReference type="InterPro" id="IPR000072">
    <property type="entry name" value="PDGF/VEGF_dom"/>
</dbReference>
<gene>
    <name evidence="2" type="ORF">g.47847</name>
</gene>
<dbReference type="AlphaFoldDB" id="A0A1B6EYW0"/>
<feature type="non-terminal residue" evidence="2">
    <location>
        <position position="1"/>
    </location>
</feature>
<feature type="domain" description="Platelet-derived growth factor (PDGF) family profile" evidence="1">
    <location>
        <begin position="1"/>
        <end position="68"/>
    </location>
</feature>
<dbReference type="SUPFAM" id="SSF57501">
    <property type="entry name" value="Cystine-knot cytokines"/>
    <property type="match status" value="1"/>
</dbReference>
<organism evidence="2">
    <name type="scientific">Cuerna arida</name>
    <dbReference type="NCBI Taxonomy" id="1464854"/>
    <lineage>
        <taxon>Eukaryota</taxon>
        <taxon>Metazoa</taxon>
        <taxon>Ecdysozoa</taxon>
        <taxon>Arthropoda</taxon>
        <taxon>Hexapoda</taxon>
        <taxon>Insecta</taxon>
        <taxon>Pterygota</taxon>
        <taxon>Neoptera</taxon>
        <taxon>Paraneoptera</taxon>
        <taxon>Hemiptera</taxon>
        <taxon>Auchenorrhyncha</taxon>
        <taxon>Membracoidea</taxon>
        <taxon>Cicadellidae</taxon>
        <taxon>Cicadellinae</taxon>
        <taxon>Proconiini</taxon>
        <taxon>Cuerna</taxon>
    </lineage>
</organism>
<reference evidence="2" key="1">
    <citation type="submission" date="2015-11" db="EMBL/GenBank/DDBJ databases">
        <title>De novo transcriptome assembly of four potential Pierce s Disease insect vectors from Arizona vineyards.</title>
        <authorList>
            <person name="Tassone E.E."/>
        </authorList>
    </citation>
    <scope>NUCLEOTIDE SEQUENCE</scope>
</reference>
<protein>
    <recommendedName>
        <fullName evidence="1">Platelet-derived growth factor (PDGF) family profile domain-containing protein</fullName>
    </recommendedName>
</protein>
<dbReference type="PROSITE" id="PS50278">
    <property type="entry name" value="PDGF_2"/>
    <property type="match status" value="1"/>
</dbReference>
<dbReference type="GO" id="GO:0016020">
    <property type="term" value="C:membrane"/>
    <property type="evidence" value="ECO:0007669"/>
    <property type="project" value="InterPro"/>
</dbReference>
<sequence length="105" mass="12114">SKPPCFKVKQCSGCCQDHRLSCQPIDVEHRVKKVSVYRYVSGKLKRDPSITQVSITEHKSCQCKCKVKESDCKKSQVYDPKKCECSCKLRKTDCTEIHELDRKNC</sequence>
<dbReference type="EMBL" id="GECZ01026916">
    <property type="protein sequence ID" value="JAS42853.1"/>
    <property type="molecule type" value="Transcribed_RNA"/>
</dbReference>
<evidence type="ECO:0000259" key="1">
    <source>
        <dbReference type="PROSITE" id="PS50278"/>
    </source>
</evidence>
<evidence type="ECO:0000313" key="2">
    <source>
        <dbReference type="EMBL" id="JAS42853.1"/>
    </source>
</evidence>
<feature type="non-terminal residue" evidence="2">
    <location>
        <position position="105"/>
    </location>
</feature>
<accession>A0A1B6EYW0</accession>
<name>A0A1B6EYW0_9HEMI</name>
<dbReference type="Pfam" id="PF00341">
    <property type="entry name" value="PDGF"/>
    <property type="match status" value="1"/>
</dbReference>
<dbReference type="Gene3D" id="2.10.90.10">
    <property type="entry name" value="Cystine-knot cytokines"/>
    <property type="match status" value="1"/>
</dbReference>
<dbReference type="InterPro" id="IPR029034">
    <property type="entry name" value="Cystine-knot_cytokine"/>
</dbReference>
<proteinExistence type="predicted"/>
<dbReference type="GO" id="GO:0008083">
    <property type="term" value="F:growth factor activity"/>
    <property type="evidence" value="ECO:0007669"/>
    <property type="project" value="InterPro"/>
</dbReference>